<keyword evidence="1" id="KW-0540">Nuclease</keyword>
<keyword evidence="5" id="KW-1015">Disulfide bond</keyword>
<dbReference type="KEGG" id="bgm:CAL15_18850"/>
<dbReference type="Proteomes" id="UP000194161">
    <property type="component" value="Chromosome"/>
</dbReference>
<reference evidence="7 8" key="1">
    <citation type="submission" date="2017-05" db="EMBL/GenBank/DDBJ databases">
        <title>Complete and WGS of Bordetella genogroups.</title>
        <authorList>
            <person name="Spilker T."/>
            <person name="LiPuma J."/>
        </authorList>
    </citation>
    <scope>NUCLEOTIDE SEQUENCE [LARGE SCALE GENOMIC DNA]</scope>
    <source>
        <strain evidence="7 8">AU7206</strain>
    </source>
</reference>
<dbReference type="CDD" id="cd11010">
    <property type="entry name" value="S1-P1_nuclease"/>
    <property type="match status" value="1"/>
</dbReference>
<dbReference type="STRING" id="463040.CAL15_18850"/>
<dbReference type="GO" id="GO:0016788">
    <property type="term" value="F:hydrolase activity, acting on ester bonds"/>
    <property type="evidence" value="ECO:0007669"/>
    <property type="project" value="InterPro"/>
</dbReference>
<evidence type="ECO:0008006" key="9">
    <source>
        <dbReference type="Google" id="ProtNLM"/>
    </source>
</evidence>
<keyword evidence="2" id="KW-0479">Metal-binding</keyword>
<evidence type="ECO:0000256" key="1">
    <source>
        <dbReference type="ARBA" id="ARBA00022722"/>
    </source>
</evidence>
<dbReference type="InterPro" id="IPR003154">
    <property type="entry name" value="S1/P1nuclease"/>
</dbReference>
<name>A0A1W6ZFX1_9BORD</name>
<dbReference type="GO" id="GO:0003676">
    <property type="term" value="F:nucleic acid binding"/>
    <property type="evidence" value="ECO:0007669"/>
    <property type="project" value="InterPro"/>
</dbReference>
<keyword evidence="3" id="KW-0255">Endonuclease</keyword>
<evidence type="ECO:0000313" key="7">
    <source>
        <dbReference type="EMBL" id="ARP96249.1"/>
    </source>
</evidence>
<protein>
    <recommendedName>
        <fullName evidence="9">Endonuclease</fullName>
    </recommendedName>
</protein>
<evidence type="ECO:0000256" key="3">
    <source>
        <dbReference type="ARBA" id="ARBA00022759"/>
    </source>
</evidence>
<dbReference type="AlphaFoldDB" id="A0A1W6ZFX1"/>
<organism evidence="7 8">
    <name type="scientific">Bordetella genomosp. 13</name>
    <dbReference type="NCBI Taxonomy" id="463040"/>
    <lineage>
        <taxon>Bacteria</taxon>
        <taxon>Pseudomonadati</taxon>
        <taxon>Pseudomonadota</taxon>
        <taxon>Betaproteobacteria</taxon>
        <taxon>Burkholderiales</taxon>
        <taxon>Alcaligenaceae</taxon>
        <taxon>Bordetella</taxon>
    </lineage>
</organism>
<dbReference type="Gene3D" id="1.10.575.10">
    <property type="entry name" value="P1 Nuclease"/>
    <property type="match status" value="1"/>
</dbReference>
<evidence type="ECO:0000256" key="4">
    <source>
        <dbReference type="ARBA" id="ARBA00022801"/>
    </source>
</evidence>
<dbReference type="EMBL" id="CP021111">
    <property type="protein sequence ID" value="ARP96249.1"/>
    <property type="molecule type" value="Genomic_DNA"/>
</dbReference>
<sequence>MAEVSLCVHDRRVSGKKIPVQSGEPLFTEQVFFDEPSFFFDETAFPAWSPGSACGSLDVIVFVTIARKIHRPLTRIRRTLALFPIARKSAMRLAPLACCAALLLGPAHTAHAWGEEGHSIVAEIASRRLSPEARAGIEALLGKGASLASVSGWADDERVRDPRTTRWHFVEIPLAKDDYDPARDCVADPDKGDCIVAEIVRESTAVACPTRSVGERRRSLMFLVHFVGDVHQPLHTVKENNGGNGIRVTIAIRNGANGSASEDTNLHAAWDAALIRKTVWAWGNYVEVLESNWLPKAGNDLARGSPADWALESHRTAVKLFDIQPRNDVLDDAYLAKARPILDRQLSVAGMRLAHLLNDAFATKRCK</sequence>
<keyword evidence="4" id="KW-0378">Hydrolase</keyword>
<gene>
    <name evidence="7" type="ORF">CAL15_18850</name>
</gene>
<dbReference type="InterPro" id="IPR008947">
    <property type="entry name" value="PLipase_C/P1_nuclease_dom_sf"/>
</dbReference>
<evidence type="ECO:0000313" key="8">
    <source>
        <dbReference type="Proteomes" id="UP000194161"/>
    </source>
</evidence>
<evidence type="ECO:0000256" key="5">
    <source>
        <dbReference type="ARBA" id="ARBA00023157"/>
    </source>
</evidence>
<keyword evidence="6" id="KW-0325">Glycoprotein</keyword>
<dbReference type="Pfam" id="PF02265">
    <property type="entry name" value="S1-P1_nuclease"/>
    <property type="match status" value="1"/>
</dbReference>
<proteinExistence type="predicted"/>
<evidence type="ECO:0000256" key="6">
    <source>
        <dbReference type="ARBA" id="ARBA00023180"/>
    </source>
</evidence>
<dbReference type="SUPFAM" id="SSF48537">
    <property type="entry name" value="Phospholipase C/P1 nuclease"/>
    <property type="match status" value="1"/>
</dbReference>
<dbReference type="PANTHER" id="PTHR33146">
    <property type="entry name" value="ENDONUCLEASE 4"/>
    <property type="match status" value="1"/>
</dbReference>
<keyword evidence="8" id="KW-1185">Reference proteome</keyword>
<dbReference type="PANTHER" id="PTHR33146:SF26">
    <property type="entry name" value="ENDONUCLEASE 4"/>
    <property type="match status" value="1"/>
</dbReference>
<dbReference type="GO" id="GO:0006308">
    <property type="term" value="P:DNA catabolic process"/>
    <property type="evidence" value="ECO:0007669"/>
    <property type="project" value="InterPro"/>
</dbReference>
<dbReference type="GO" id="GO:0004519">
    <property type="term" value="F:endonuclease activity"/>
    <property type="evidence" value="ECO:0007669"/>
    <property type="project" value="UniProtKB-KW"/>
</dbReference>
<accession>A0A1W6ZFX1</accession>
<evidence type="ECO:0000256" key="2">
    <source>
        <dbReference type="ARBA" id="ARBA00022723"/>
    </source>
</evidence>
<dbReference type="GO" id="GO:0046872">
    <property type="term" value="F:metal ion binding"/>
    <property type="evidence" value="ECO:0007669"/>
    <property type="project" value="UniProtKB-KW"/>
</dbReference>